<dbReference type="EMBL" id="PVQB02000230">
    <property type="protein sequence ID" value="KAF4340708.1"/>
    <property type="molecule type" value="Genomic_DNA"/>
</dbReference>
<sequence>MKELDPGIYTIAWIAPLEIEAQAALHMLDNRHDGRFPISRGDDYVFLAGDINGHNIVIATLPAGQEYGTGSAAALASQIKKFFPNLWIGLLVGVAAGLPNLHKIPPVDIRLGDVLVGLPEADRAGLVAYDLGKETSDGFQLLRFGQILENTETVVRSAIGNIKLMAPHEIDIFLQFYESIKDKEHSKGTFADPGQAKDTFYDIDNDGLEVSIERTLRPSKARTRVWYGSIGSGDKLTKNSHKRNELRDRYGVIGLEMEAAGTMNRIPVGVIRGVCDYADRHKNKEWQPYAAAMAAAYAKAVIHELGPSKTVPISHGEEQPLCGAILCELPPASDRFFGRDDELLEMIKCLETTTLRKGVVLCGISGSGKTQLAREYIERRRSKFSAVLWIDASSEESIEESMSICSNRICEHTPKFQTGKESTARQLVLDWLRTTPEKNWLTVIDNANGHIPNRRLLEPFLNIREGSLCVISTQQVTARALKLQQVVVQDLDLRASQSLLLWRAYDNDKDYDEDGKRTVKLLHGFPLALELAGVVHQRGIMPLSQFPESFMNDYPDVAQFQVDSGAWMWTKNGAVDTLFDVSKVVKDSSFMQLQVLARSKIKLNKAIDELSKIFLAVKKQANDHSLLSFSLHSSICQWRLATMENGDLWVIQATYGLSKYILSLNDEHTAFRFFNIFHRCLDLLWKHVDSCHIDIYGKFAKAYFTICLCGAEIYAAVGRYEIAKTLFTSAIDSIRSSSAGNTDESVLLRLLCGLGKCCERIKEFEQAEEALSTALEISDRLKGHMDHTTVDLVSRLKAVRDHLLTQLENRKRALVASTAPKLALAMNPSADLSTSKLPLLTPLPNLAWDLRFKHAVLPISTQKDGSGLSVLSDVLPKTMQGTLSIYAYDDVKVKSIHLEIFVFGKRAGSRKEQKTEKSIAGNVTYFDSWKLRLCEVGVTTSDEYCGDNCASRTGGGRSSEHQRQLVSKSHTSGDHFLFSAGSYTYQFETPVDCITDYAETYMRGDTDWHFLAVASLLYDKSTITLRKELPIIQIPYQLSLGTLSPEELTGNYEDDISSMYFRVNLPFDMCPIGGKLPIEATLNLFNNNIQVEYLSYSIIQKTKRWSEHKEESDTEEQKLVLLQRFMEDTSLLPGRHSLRGQTDGDWVLQEETCEFKPLKIRDGTKLNHKLFTLFDDLVLPTCKQIDGGRLVAQETLGLSRTTPIVEINHVIQITIGGSYSHPRQTESLSQASTESGWEMTEEIPVTVIDCRVFHRNDLGVERMARDPNLTRNKTTACGCPDADDFEETVSKGKWRSHNGPTSTIFKKETSTYIREVYGKSEGQVRVRNARLESLGEKPIVAPNKPQSWEAFRSYGRNSLMGRRAAGQYDMELDTTTNTSEGLKFTIDASGEPPPYSHGSI</sequence>
<keyword evidence="2" id="KW-1185">Reference proteome</keyword>
<dbReference type="InterPro" id="IPR011990">
    <property type="entry name" value="TPR-like_helical_dom_sf"/>
</dbReference>
<dbReference type="InterPro" id="IPR035994">
    <property type="entry name" value="Nucleoside_phosphorylase_sf"/>
</dbReference>
<evidence type="ECO:0000313" key="2">
    <source>
        <dbReference type="Proteomes" id="UP000730481"/>
    </source>
</evidence>
<dbReference type="OrthoDB" id="1658288at2759"/>
<dbReference type="Gene3D" id="3.40.50.1580">
    <property type="entry name" value="Nucleoside phosphorylase domain"/>
    <property type="match status" value="1"/>
</dbReference>
<dbReference type="PANTHER" id="PTHR46082:SF11">
    <property type="entry name" value="AAA+ ATPASE DOMAIN-CONTAINING PROTEIN-RELATED"/>
    <property type="match status" value="1"/>
</dbReference>
<gene>
    <name evidence="1" type="ORF">FBEOM_5366</name>
</gene>
<protein>
    <submittedName>
        <fullName evidence="1">Nacht and wd domain protein</fullName>
    </submittedName>
</protein>
<dbReference type="GO" id="GO:0003824">
    <property type="term" value="F:catalytic activity"/>
    <property type="evidence" value="ECO:0007669"/>
    <property type="project" value="InterPro"/>
</dbReference>
<dbReference type="SUPFAM" id="SSF48452">
    <property type="entry name" value="TPR-like"/>
    <property type="match status" value="1"/>
</dbReference>
<dbReference type="SUPFAM" id="SSF53167">
    <property type="entry name" value="Purine and uridine phosphorylases"/>
    <property type="match status" value="1"/>
</dbReference>
<reference evidence="1" key="1">
    <citation type="journal article" date="2017" name="Mycologia">
        <title>Fusarium algeriense, sp. nov., a novel toxigenic crown rot pathogen of durum wheat from Algeria is nested in the Fusarium burgessii species complex.</title>
        <authorList>
            <person name="Laraba I."/>
            <person name="Keddad A."/>
            <person name="Boureghda H."/>
            <person name="Abdallah N."/>
            <person name="Vaughan M.M."/>
            <person name="Proctor R.H."/>
            <person name="Busman M."/>
            <person name="O'Donnell K."/>
        </authorList>
    </citation>
    <scope>NUCLEOTIDE SEQUENCE</scope>
    <source>
        <strain evidence="1">NRRL 25174</strain>
    </source>
</reference>
<accession>A0A9P5E018</accession>
<dbReference type="GO" id="GO:0009116">
    <property type="term" value="P:nucleoside metabolic process"/>
    <property type="evidence" value="ECO:0007669"/>
    <property type="project" value="InterPro"/>
</dbReference>
<dbReference type="SUPFAM" id="SSF52540">
    <property type="entry name" value="P-loop containing nucleoside triphosphate hydrolases"/>
    <property type="match status" value="1"/>
</dbReference>
<name>A0A9P5E018_9HYPO</name>
<proteinExistence type="predicted"/>
<comment type="caution">
    <text evidence="1">The sequence shown here is derived from an EMBL/GenBank/DDBJ whole genome shotgun (WGS) entry which is preliminary data.</text>
</comment>
<reference evidence="1" key="2">
    <citation type="submission" date="2020-02" db="EMBL/GenBank/DDBJ databases">
        <title>Identification and distribution of gene clusters putatively required for synthesis of sphingolipid metabolism inhibitors in phylogenetically diverse species of the filamentous fungus Fusarium.</title>
        <authorList>
            <person name="Kim H.-S."/>
            <person name="Busman M."/>
            <person name="Brown D.W."/>
            <person name="Divon H."/>
            <person name="Uhlig S."/>
            <person name="Proctor R.H."/>
        </authorList>
    </citation>
    <scope>NUCLEOTIDE SEQUENCE</scope>
    <source>
        <strain evidence="1">NRRL 25174</strain>
    </source>
</reference>
<dbReference type="InterPro" id="IPR027417">
    <property type="entry name" value="P-loop_NTPase"/>
</dbReference>
<dbReference type="PANTHER" id="PTHR46082">
    <property type="entry name" value="ATP/GTP-BINDING PROTEIN-RELATED"/>
    <property type="match status" value="1"/>
</dbReference>
<dbReference type="Gene3D" id="3.40.50.300">
    <property type="entry name" value="P-loop containing nucleotide triphosphate hydrolases"/>
    <property type="match status" value="1"/>
</dbReference>
<organism evidence="1 2">
    <name type="scientific">Fusarium beomiforme</name>
    <dbReference type="NCBI Taxonomy" id="44412"/>
    <lineage>
        <taxon>Eukaryota</taxon>
        <taxon>Fungi</taxon>
        <taxon>Dikarya</taxon>
        <taxon>Ascomycota</taxon>
        <taxon>Pezizomycotina</taxon>
        <taxon>Sordariomycetes</taxon>
        <taxon>Hypocreomycetidae</taxon>
        <taxon>Hypocreales</taxon>
        <taxon>Nectriaceae</taxon>
        <taxon>Fusarium</taxon>
        <taxon>Fusarium burgessii species complex</taxon>
    </lineage>
</organism>
<dbReference type="Proteomes" id="UP000730481">
    <property type="component" value="Unassembled WGS sequence"/>
</dbReference>
<evidence type="ECO:0000313" key="1">
    <source>
        <dbReference type="EMBL" id="KAF4340708.1"/>
    </source>
</evidence>
<dbReference type="GO" id="GO:0043531">
    <property type="term" value="F:ADP binding"/>
    <property type="evidence" value="ECO:0007669"/>
    <property type="project" value="InterPro"/>
</dbReference>
<dbReference type="InterPro" id="IPR053137">
    <property type="entry name" value="NLR-like"/>
</dbReference>
<dbReference type="Gene3D" id="1.25.40.10">
    <property type="entry name" value="Tetratricopeptide repeat domain"/>
    <property type="match status" value="1"/>
</dbReference>